<dbReference type="Proteomes" id="UP001497493">
    <property type="component" value="Chromosome"/>
</dbReference>
<proteinExistence type="predicted"/>
<organism evidence="1 2">
    <name type="scientific">Candidatus Methylocalor cossyra</name>
    <dbReference type="NCBI Taxonomy" id="3108543"/>
    <lineage>
        <taxon>Bacteria</taxon>
        <taxon>Pseudomonadati</taxon>
        <taxon>Pseudomonadota</taxon>
        <taxon>Gammaproteobacteria</taxon>
        <taxon>Methylococcales</taxon>
        <taxon>Methylococcaceae</taxon>
        <taxon>Candidatus Methylocalor</taxon>
    </lineage>
</organism>
<keyword evidence="2" id="KW-1185">Reference proteome</keyword>
<sequence>MMRRFLPTRRASNYIARTDGIDRITDTDFTLSFDNEEHFFIDTVVVKRKGTLARWHSGEVIAKFLRANQWSNHSHTGIKSLGSRACGGEGRGTGLQLDVSNIEDGFRHSALHFGIYARNLYRLPGFSTCPGPSIAGR</sequence>
<gene>
    <name evidence="1" type="ORF">MECH1_V1_1846</name>
</gene>
<name>A0ABM9NJ15_9GAMM</name>
<evidence type="ECO:0000313" key="1">
    <source>
        <dbReference type="EMBL" id="CAL1240622.1"/>
    </source>
</evidence>
<evidence type="ECO:0000313" key="2">
    <source>
        <dbReference type="Proteomes" id="UP001497493"/>
    </source>
</evidence>
<dbReference type="EMBL" id="OZ026884">
    <property type="protein sequence ID" value="CAL1240622.1"/>
    <property type="molecule type" value="Genomic_DNA"/>
</dbReference>
<reference evidence="1 2" key="1">
    <citation type="submission" date="2024-04" db="EMBL/GenBank/DDBJ databases">
        <authorList>
            <person name="Cremers G."/>
        </authorList>
    </citation>
    <scope>NUCLEOTIDE SEQUENCE [LARGE SCALE GENOMIC DNA]</scope>
    <source>
        <strain evidence="1">MeCH1-AG</strain>
    </source>
</reference>
<protein>
    <submittedName>
        <fullName evidence="1">Uncharacterized protein</fullName>
    </submittedName>
</protein>
<accession>A0ABM9NJ15</accession>